<dbReference type="InterPro" id="IPR005331">
    <property type="entry name" value="Sulfotransferase"/>
</dbReference>
<name>A0A964E703_9PROT</name>
<keyword evidence="2" id="KW-0808">Transferase</keyword>
<dbReference type="Proteomes" id="UP000721844">
    <property type="component" value="Unassembled WGS sequence"/>
</dbReference>
<comment type="caution">
    <text evidence="8">The sequence shown here is derived from an EMBL/GenBank/DDBJ whole genome shotgun (WGS) entry which is preliminary data.</text>
</comment>
<dbReference type="Gene3D" id="3.40.50.300">
    <property type="entry name" value="P-loop containing nucleotide triphosphate hydrolases"/>
    <property type="match status" value="1"/>
</dbReference>
<evidence type="ECO:0000313" key="9">
    <source>
        <dbReference type="Proteomes" id="UP000721844"/>
    </source>
</evidence>
<dbReference type="PANTHER" id="PTHR12137">
    <property type="entry name" value="CARBOHYDRATE SULFOTRANSFERASE"/>
    <property type="match status" value="1"/>
</dbReference>
<dbReference type="GO" id="GO:0016051">
    <property type="term" value="P:carbohydrate biosynthetic process"/>
    <property type="evidence" value="ECO:0007669"/>
    <property type="project" value="InterPro"/>
</dbReference>
<accession>A0A964E703</accession>
<evidence type="ECO:0000256" key="1">
    <source>
        <dbReference type="ARBA" id="ARBA00004323"/>
    </source>
</evidence>
<keyword evidence="3" id="KW-0812">Transmembrane</keyword>
<evidence type="ECO:0000256" key="2">
    <source>
        <dbReference type="ARBA" id="ARBA00022679"/>
    </source>
</evidence>
<proteinExistence type="predicted"/>
<gene>
    <name evidence="8" type="ORF">ACELLULO517_28225</name>
</gene>
<evidence type="ECO:0000313" key="8">
    <source>
        <dbReference type="EMBL" id="MCB8884129.1"/>
    </source>
</evidence>
<protein>
    <submittedName>
        <fullName evidence="8">Sulfotransferase family 2 domain-containing protein</fullName>
    </submittedName>
</protein>
<evidence type="ECO:0000256" key="5">
    <source>
        <dbReference type="ARBA" id="ARBA00023034"/>
    </source>
</evidence>
<keyword evidence="5" id="KW-0333">Golgi apparatus</keyword>
<dbReference type="GO" id="GO:0008146">
    <property type="term" value="F:sulfotransferase activity"/>
    <property type="evidence" value="ECO:0007669"/>
    <property type="project" value="InterPro"/>
</dbReference>
<dbReference type="InterPro" id="IPR018011">
    <property type="entry name" value="Carb_sulfotrans_8-10"/>
</dbReference>
<keyword evidence="6" id="KW-0472">Membrane</keyword>
<keyword evidence="4" id="KW-1133">Transmembrane helix</keyword>
<keyword evidence="9" id="KW-1185">Reference proteome</keyword>
<dbReference type="AlphaFoldDB" id="A0A964E703"/>
<evidence type="ECO:0000256" key="7">
    <source>
        <dbReference type="ARBA" id="ARBA00023180"/>
    </source>
</evidence>
<dbReference type="InterPro" id="IPR027417">
    <property type="entry name" value="P-loop_NTPase"/>
</dbReference>
<organism evidence="8 9">
    <name type="scientific">Acidisoma cellulosilyticum</name>
    <dbReference type="NCBI Taxonomy" id="2802395"/>
    <lineage>
        <taxon>Bacteria</taxon>
        <taxon>Pseudomonadati</taxon>
        <taxon>Pseudomonadota</taxon>
        <taxon>Alphaproteobacteria</taxon>
        <taxon>Acetobacterales</taxon>
        <taxon>Acidocellaceae</taxon>
        <taxon>Acidisoma</taxon>
    </lineage>
</organism>
<dbReference type="Pfam" id="PF03567">
    <property type="entry name" value="Sulfotransfer_2"/>
    <property type="match status" value="1"/>
</dbReference>
<dbReference type="RefSeq" id="WP_227310861.1">
    <property type="nucleotide sequence ID" value="NZ_JAESVA010000033.1"/>
</dbReference>
<evidence type="ECO:0000256" key="6">
    <source>
        <dbReference type="ARBA" id="ARBA00023136"/>
    </source>
</evidence>
<dbReference type="GO" id="GO:0016020">
    <property type="term" value="C:membrane"/>
    <property type="evidence" value="ECO:0007669"/>
    <property type="project" value="InterPro"/>
</dbReference>
<dbReference type="EMBL" id="JAESVA010000033">
    <property type="protein sequence ID" value="MCB8884129.1"/>
    <property type="molecule type" value="Genomic_DNA"/>
</dbReference>
<sequence>MDADLIHQAPGALPPIDEKKAAGVAKILEESSKAIANENVEKALGLLRSYLEVQDHPDVWLKLAKAYRITGDELIARSMMRNVILRLNRPHIMDIITAKIPYTKLLVLENLKLVYVNIPKCGSSSVKDAILVASNKQRRLEASHFHVQEFEKIVPFQDLDGKYKNYTKIAITRHPLDRLRSYFRKNVREAQSLVREAQGKNTYYGLNTNPEYAEIVSNFQDYRRIFDDFRHHTDSMVGYLGLSKSRYTSLFDVSKTKEAIGLLKNLTGEDIPDIHNMRSEQSALPITKEDENLEKQLVDSFYKRELNVYFSGSL</sequence>
<comment type="subcellular location">
    <subcellularLocation>
        <location evidence="1">Golgi apparatus membrane</location>
        <topology evidence="1">Single-pass type II membrane protein</topology>
    </subcellularLocation>
</comment>
<dbReference type="SUPFAM" id="SSF52540">
    <property type="entry name" value="P-loop containing nucleoside triphosphate hydrolases"/>
    <property type="match status" value="1"/>
</dbReference>
<evidence type="ECO:0000256" key="3">
    <source>
        <dbReference type="ARBA" id="ARBA00022692"/>
    </source>
</evidence>
<dbReference type="PANTHER" id="PTHR12137:SF54">
    <property type="entry name" value="CARBOHYDRATE SULFOTRANSFERASE"/>
    <property type="match status" value="1"/>
</dbReference>
<reference evidence="8 9" key="1">
    <citation type="journal article" date="2021" name="Microorganisms">
        <title>Acidisoma silvae sp. nov. and Acidisomacellulosilytica sp. nov., Two Acidophilic Bacteria Isolated from Decaying Wood, Hydrolyzing Cellulose and Producing Poly-3-hydroxybutyrate.</title>
        <authorList>
            <person name="Mieszkin S."/>
            <person name="Pouder E."/>
            <person name="Uroz S."/>
            <person name="Simon-Colin C."/>
            <person name="Alain K."/>
        </authorList>
    </citation>
    <scope>NUCLEOTIDE SEQUENCE [LARGE SCALE GENOMIC DNA]</scope>
    <source>
        <strain evidence="8 9">HW T5.17</strain>
    </source>
</reference>
<keyword evidence="7" id="KW-0325">Glycoprotein</keyword>
<evidence type="ECO:0000256" key="4">
    <source>
        <dbReference type="ARBA" id="ARBA00022989"/>
    </source>
</evidence>